<sequence length="375" mass="39670">MARTPLGQRLPDFPWDSLAEAKATAAAHPDGIVNLSVGGPVDEVAPSIQLALASTAQESNYPTTAGLPELREDIVAWLNRRYGVAGLSESSVLPVIGTKEAIAWLPTLLGCSGTVVIPEVAYPTYEVGALLAGCTVVRADSPEDWPDDADIDLVFINSPANPTGTVLGVEQLRAVVAAARSRSAIVAADECYIGLGWEDEHPPVSLLDDAVTDGDTTNLLALHSLSKSSNLAGYRAGFIAGDDALIAELLEVRKHAGLMVPGPIQHAFRAALNDDDQEQLQRLRYARRRAALLPALLRAGFRVDGSEAGLYLWATRGEDCRATVDWLAELGILVAPGDFYGPAGHQHIRMALTGTDERIAAAVERLSAVADTSAS</sequence>
<dbReference type="KEGG" id="cut:CUTER_04070"/>
<dbReference type="NCBIfam" id="TIGR03539">
    <property type="entry name" value="DapC_actino"/>
    <property type="match status" value="1"/>
</dbReference>
<reference evidence="7" key="2">
    <citation type="submission" date="2015-05" db="EMBL/GenBank/DDBJ databases">
        <title>Complete genome sequence of Corynebacterium uterequi DSM 45634, isolated from the uterus of a maiden mare.</title>
        <authorList>
            <person name="Ruckert C."/>
            <person name="Albersmeier A."/>
            <person name="Winkler A."/>
            <person name="Tauch A."/>
        </authorList>
    </citation>
    <scope>NUCLEOTIDE SEQUENCE [LARGE SCALE GENOMIC DNA]</scope>
    <source>
        <strain evidence="7">DSM 45634</strain>
    </source>
</reference>
<dbReference type="RefSeq" id="WP_047259325.1">
    <property type="nucleotide sequence ID" value="NZ_CP011546.1"/>
</dbReference>
<dbReference type="InterPro" id="IPR004838">
    <property type="entry name" value="NHTrfase_class1_PyrdxlP-BS"/>
</dbReference>
<organism evidence="6 7">
    <name type="scientific">Corynebacterium uterequi</name>
    <dbReference type="NCBI Taxonomy" id="1072256"/>
    <lineage>
        <taxon>Bacteria</taxon>
        <taxon>Bacillati</taxon>
        <taxon>Actinomycetota</taxon>
        <taxon>Actinomycetes</taxon>
        <taxon>Mycobacteriales</taxon>
        <taxon>Corynebacteriaceae</taxon>
        <taxon>Corynebacterium</taxon>
    </lineage>
</organism>
<evidence type="ECO:0000313" key="6">
    <source>
        <dbReference type="EMBL" id="AKK10820.1"/>
    </source>
</evidence>
<feature type="domain" description="Aminotransferase class I/classII large" evidence="5">
    <location>
        <begin position="32"/>
        <end position="366"/>
    </location>
</feature>
<dbReference type="Gene3D" id="3.90.1150.10">
    <property type="entry name" value="Aspartate Aminotransferase, domain 1"/>
    <property type="match status" value="1"/>
</dbReference>
<dbReference type="PATRIC" id="fig|1072256.5.peg.807"/>
<reference evidence="6 7" key="1">
    <citation type="journal article" date="2015" name="Genome Announc.">
        <title>Virulence Factor Genes Detected in the Complete Genome Sequence of Corynebacterium uterequi DSM 45634, Isolated from the Uterus of a Maiden Mare.</title>
        <authorList>
            <person name="Ruckert C."/>
            <person name="Kriete M."/>
            <person name="Jaenicke S."/>
            <person name="Winkler A."/>
            <person name="Tauch A."/>
        </authorList>
    </citation>
    <scope>NUCLEOTIDE SEQUENCE [LARGE SCALE GENOMIC DNA]</scope>
    <source>
        <strain evidence="6 7">DSM 45634</strain>
    </source>
</reference>
<dbReference type="STRING" id="1072256.CUTER_04070"/>
<dbReference type="AlphaFoldDB" id="A0A0G3HDN9"/>
<dbReference type="InterPro" id="IPR004839">
    <property type="entry name" value="Aminotransferase_I/II_large"/>
</dbReference>
<dbReference type="PANTHER" id="PTHR42832">
    <property type="entry name" value="AMINO ACID AMINOTRANSFERASE"/>
    <property type="match status" value="1"/>
</dbReference>
<dbReference type="Pfam" id="PF00155">
    <property type="entry name" value="Aminotran_1_2"/>
    <property type="match status" value="1"/>
</dbReference>
<dbReference type="EMBL" id="CP011546">
    <property type="protein sequence ID" value="AKK10820.1"/>
    <property type="molecule type" value="Genomic_DNA"/>
</dbReference>
<dbReference type="SUPFAM" id="SSF53383">
    <property type="entry name" value="PLP-dependent transferases"/>
    <property type="match status" value="1"/>
</dbReference>
<dbReference type="InterPro" id="IPR015422">
    <property type="entry name" value="PyrdxlP-dep_Trfase_small"/>
</dbReference>
<dbReference type="EC" id="2.6.1.-" evidence="4"/>
<dbReference type="InterPro" id="IPR015421">
    <property type="entry name" value="PyrdxlP-dep_Trfase_major"/>
</dbReference>
<dbReference type="InterPro" id="IPR015424">
    <property type="entry name" value="PyrdxlP-dep_Trfase"/>
</dbReference>
<evidence type="ECO:0000259" key="5">
    <source>
        <dbReference type="Pfam" id="PF00155"/>
    </source>
</evidence>
<comment type="similarity">
    <text evidence="4">Belongs to the class-I pyridoxal-phosphate-dependent aminotransferase family.</text>
</comment>
<comment type="cofactor">
    <cofactor evidence="1 4">
        <name>pyridoxal 5'-phosphate</name>
        <dbReference type="ChEBI" id="CHEBI:597326"/>
    </cofactor>
</comment>
<dbReference type="OrthoDB" id="9813612at2"/>
<dbReference type="PANTHER" id="PTHR42832:SF3">
    <property type="entry name" value="L-GLUTAMINE--4-(METHYLSULFANYL)-2-OXOBUTANOATE AMINOTRANSFERASE"/>
    <property type="match status" value="1"/>
</dbReference>
<evidence type="ECO:0000256" key="3">
    <source>
        <dbReference type="ARBA" id="ARBA00022679"/>
    </source>
</evidence>
<evidence type="ECO:0000256" key="1">
    <source>
        <dbReference type="ARBA" id="ARBA00001933"/>
    </source>
</evidence>
<keyword evidence="3 4" id="KW-0808">Transferase</keyword>
<dbReference type="Gene3D" id="3.40.640.10">
    <property type="entry name" value="Type I PLP-dependent aspartate aminotransferase-like (Major domain)"/>
    <property type="match status" value="1"/>
</dbReference>
<evidence type="ECO:0000256" key="2">
    <source>
        <dbReference type="ARBA" id="ARBA00022576"/>
    </source>
</evidence>
<dbReference type="InterPro" id="IPR050881">
    <property type="entry name" value="LL-DAP_aminotransferase"/>
</dbReference>
<keyword evidence="7" id="KW-1185">Reference proteome</keyword>
<accession>A0A0G3HDN9</accession>
<dbReference type="Proteomes" id="UP000035548">
    <property type="component" value="Chromosome"/>
</dbReference>
<dbReference type="GO" id="GO:0008483">
    <property type="term" value="F:transaminase activity"/>
    <property type="evidence" value="ECO:0007669"/>
    <property type="project" value="UniProtKB-KW"/>
</dbReference>
<name>A0A0G3HDN9_9CORY</name>
<dbReference type="GO" id="GO:0030170">
    <property type="term" value="F:pyridoxal phosphate binding"/>
    <property type="evidence" value="ECO:0007669"/>
    <property type="project" value="InterPro"/>
</dbReference>
<proteinExistence type="inferred from homology"/>
<dbReference type="PROSITE" id="PS00105">
    <property type="entry name" value="AA_TRANSFER_CLASS_1"/>
    <property type="match status" value="1"/>
</dbReference>
<evidence type="ECO:0000313" key="7">
    <source>
        <dbReference type="Proteomes" id="UP000035548"/>
    </source>
</evidence>
<dbReference type="CDD" id="cd00609">
    <property type="entry name" value="AAT_like"/>
    <property type="match status" value="1"/>
</dbReference>
<protein>
    <recommendedName>
        <fullName evidence="4">Aminotransferase</fullName>
        <ecNumber evidence="4">2.6.1.-</ecNumber>
    </recommendedName>
</protein>
<keyword evidence="2 4" id="KW-0032">Aminotransferase</keyword>
<gene>
    <name evidence="6" type="primary">dapC</name>
    <name evidence="6" type="ORF">CUTER_04070</name>
</gene>
<dbReference type="InterPro" id="IPR019880">
    <property type="entry name" value="OxyQ"/>
</dbReference>
<evidence type="ECO:0000256" key="4">
    <source>
        <dbReference type="RuleBase" id="RU000481"/>
    </source>
</evidence>